<dbReference type="PANTHER" id="PTHR30204:SF15">
    <property type="entry name" value="BLL5018 PROTEIN"/>
    <property type="match status" value="1"/>
</dbReference>
<dbReference type="InterPro" id="IPR000551">
    <property type="entry name" value="MerR-type_HTH_dom"/>
</dbReference>
<dbReference type="InterPro" id="IPR047057">
    <property type="entry name" value="MerR_fam"/>
</dbReference>
<sequence>MSSDPKQIKKLYYSIGEVSKMTDLKAYVLRYWETEFKQLKPPKNRAGNRTYRQTDIDLILFIKDLLYNKKFTIEGARTQLASIGDDVKTEQKVEKEVPVKAVPAKKETLVKIKQELETLLELLRK</sequence>
<accession>A0A381WG00</accession>
<dbReference type="AlphaFoldDB" id="A0A381WG00"/>
<evidence type="ECO:0000313" key="3">
    <source>
        <dbReference type="EMBL" id="SVA51446.1"/>
    </source>
</evidence>
<keyword evidence="1" id="KW-0238">DNA-binding</keyword>
<dbReference type="GO" id="GO:0003700">
    <property type="term" value="F:DNA-binding transcription factor activity"/>
    <property type="evidence" value="ECO:0007669"/>
    <property type="project" value="InterPro"/>
</dbReference>
<dbReference type="InterPro" id="IPR009061">
    <property type="entry name" value="DNA-bd_dom_put_sf"/>
</dbReference>
<dbReference type="EMBL" id="UINC01011692">
    <property type="protein sequence ID" value="SVA51446.1"/>
    <property type="molecule type" value="Genomic_DNA"/>
</dbReference>
<dbReference type="Pfam" id="PF13411">
    <property type="entry name" value="MerR_1"/>
    <property type="match status" value="1"/>
</dbReference>
<dbReference type="Gene3D" id="1.10.1660.10">
    <property type="match status" value="1"/>
</dbReference>
<gene>
    <name evidence="3" type="ORF">METZ01_LOCUS104300</name>
</gene>
<dbReference type="PANTHER" id="PTHR30204">
    <property type="entry name" value="REDOX-CYCLING DRUG-SENSING TRANSCRIPTIONAL ACTIVATOR SOXR"/>
    <property type="match status" value="1"/>
</dbReference>
<reference evidence="3" key="1">
    <citation type="submission" date="2018-05" db="EMBL/GenBank/DDBJ databases">
        <authorList>
            <person name="Lanie J.A."/>
            <person name="Ng W.-L."/>
            <person name="Kazmierczak K.M."/>
            <person name="Andrzejewski T.M."/>
            <person name="Davidsen T.M."/>
            <person name="Wayne K.J."/>
            <person name="Tettelin H."/>
            <person name="Glass J.I."/>
            <person name="Rusch D."/>
            <person name="Podicherti R."/>
            <person name="Tsui H.-C.T."/>
            <person name="Winkler M.E."/>
        </authorList>
    </citation>
    <scope>NUCLEOTIDE SEQUENCE</scope>
</reference>
<dbReference type="CDD" id="cd04765">
    <property type="entry name" value="HTH_MlrA-like_sg2"/>
    <property type="match status" value="1"/>
</dbReference>
<name>A0A381WG00_9ZZZZ</name>
<dbReference type="SMART" id="SM00422">
    <property type="entry name" value="HTH_MERR"/>
    <property type="match status" value="1"/>
</dbReference>
<evidence type="ECO:0000256" key="1">
    <source>
        <dbReference type="ARBA" id="ARBA00023125"/>
    </source>
</evidence>
<organism evidence="3">
    <name type="scientific">marine metagenome</name>
    <dbReference type="NCBI Taxonomy" id="408172"/>
    <lineage>
        <taxon>unclassified sequences</taxon>
        <taxon>metagenomes</taxon>
        <taxon>ecological metagenomes</taxon>
    </lineage>
</organism>
<evidence type="ECO:0000259" key="2">
    <source>
        <dbReference type="PROSITE" id="PS50937"/>
    </source>
</evidence>
<feature type="domain" description="HTH merR-type" evidence="2">
    <location>
        <begin position="12"/>
        <end position="82"/>
    </location>
</feature>
<dbReference type="GO" id="GO:0003677">
    <property type="term" value="F:DNA binding"/>
    <property type="evidence" value="ECO:0007669"/>
    <property type="project" value="UniProtKB-KW"/>
</dbReference>
<dbReference type="SUPFAM" id="SSF46955">
    <property type="entry name" value="Putative DNA-binding domain"/>
    <property type="match status" value="1"/>
</dbReference>
<proteinExistence type="predicted"/>
<dbReference type="PROSITE" id="PS50937">
    <property type="entry name" value="HTH_MERR_2"/>
    <property type="match status" value="1"/>
</dbReference>
<protein>
    <recommendedName>
        <fullName evidence="2">HTH merR-type domain-containing protein</fullName>
    </recommendedName>
</protein>